<dbReference type="Proteomes" id="UP000438448">
    <property type="component" value="Unassembled WGS sequence"/>
</dbReference>
<dbReference type="Gene3D" id="3.30.300.30">
    <property type="match status" value="1"/>
</dbReference>
<dbReference type="InterPro" id="IPR042099">
    <property type="entry name" value="ANL_N_sf"/>
</dbReference>
<comment type="caution">
    <text evidence="1">The sequence shown here is derived from an EMBL/GenBank/DDBJ whole genome shotgun (WGS) entry which is preliminary data.</text>
</comment>
<evidence type="ECO:0000313" key="2">
    <source>
        <dbReference type="Proteomes" id="UP000438448"/>
    </source>
</evidence>
<organism evidence="1 2">
    <name type="scientific">Nocardia macrotermitis</name>
    <dbReference type="NCBI Taxonomy" id="2585198"/>
    <lineage>
        <taxon>Bacteria</taxon>
        <taxon>Bacillati</taxon>
        <taxon>Actinomycetota</taxon>
        <taxon>Actinomycetes</taxon>
        <taxon>Mycobacteriales</taxon>
        <taxon>Nocardiaceae</taxon>
        <taxon>Nocardia</taxon>
    </lineage>
</organism>
<dbReference type="AlphaFoldDB" id="A0A7K0D4G1"/>
<name>A0A7K0D4G1_9NOCA</name>
<dbReference type="InterPro" id="IPR045851">
    <property type="entry name" value="AMP-bd_C_sf"/>
</dbReference>
<accession>A0A7K0D4G1</accession>
<dbReference type="EMBL" id="WEGK01000006">
    <property type="protein sequence ID" value="MQY20212.1"/>
    <property type="molecule type" value="Genomic_DNA"/>
</dbReference>
<proteinExistence type="predicted"/>
<evidence type="ECO:0000313" key="1">
    <source>
        <dbReference type="EMBL" id="MQY20212.1"/>
    </source>
</evidence>
<sequence>MVISLHGDEISFATSGSTGTSTRWVRTFAQIRAEVTVVAARLGPIGQIVNFAPTGHLFGHLYGVVLPETLGVPVHHGWHHPAAVPTIRPDVATLLVCLPSSWPIVRSMARSLAALPAVVALHGTGPIVPATRTVIERLDGGNFRVVEIFGSTETGAIATRAVEATGSQPLWSLLPDVDLIAEVDGGPQPLRVSSPRLGRNETMADYPQVLVLDDLVEPQAGRLFAHAGRASRLIKVNGVRCDLDAVEAHVALLHPGCEVACVADRDTLRGEHYDLFYSAPAPGPTPEQIWSVFGRFLGPVPLPRSVCRVEGIPRSATGKVLTERVRGLARATAQPTIGFT</sequence>
<protein>
    <submittedName>
        <fullName evidence="1">Uncharacterized protein</fullName>
    </submittedName>
</protein>
<dbReference type="Gene3D" id="3.40.50.12780">
    <property type="entry name" value="N-terminal domain of ligase-like"/>
    <property type="match status" value="1"/>
</dbReference>
<dbReference type="SUPFAM" id="SSF56801">
    <property type="entry name" value="Acetyl-CoA synthetase-like"/>
    <property type="match status" value="1"/>
</dbReference>
<keyword evidence="2" id="KW-1185">Reference proteome</keyword>
<reference evidence="1 2" key="1">
    <citation type="submission" date="2019-10" db="EMBL/GenBank/DDBJ databases">
        <title>Nocardia macrotermitis sp. nov. and Nocardia aurantia sp. nov., isolated from the gut of fungus growing-termite Macrotermes natalensis.</title>
        <authorList>
            <person name="Benndorf R."/>
            <person name="Schwitalla J."/>
            <person name="Martin K."/>
            <person name="De Beer W."/>
            <person name="Kaster A.-K."/>
            <person name="Vollmers J."/>
            <person name="Poulsen M."/>
            <person name="Beemelmanns C."/>
        </authorList>
    </citation>
    <scope>NUCLEOTIDE SEQUENCE [LARGE SCALE GENOMIC DNA]</scope>
    <source>
        <strain evidence="1 2">RB20</strain>
    </source>
</reference>
<gene>
    <name evidence="1" type="ORF">NRB20_33100</name>
</gene>